<accession>J7S3U4</accession>
<dbReference type="Gene3D" id="3.90.180.10">
    <property type="entry name" value="Medium-chain alcohol dehydrogenases, catalytic domain"/>
    <property type="match status" value="1"/>
</dbReference>
<dbReference type="EMBL" id="HE978314">
    <property type="protein sequence ID" value="CCK68191.1"/>
    <property type="molecule type" value="Genomic_DNA"/>
</dbReference>
<keyword evidence="5" id="KW-1185">Reference proteome</keyword>
<sequence>MSATVTQKSVTFVNNSTPAAITTRELNLDTCYSDTELVVKVHSVALNPIDFFVHDFCSPWVSGSGLETYSRDFSGEVVRKGAKVNPKWNVGDHINGNYQHLLGERGAMTNYLILNPQKQLSLSHMQHFKDNIGEWTQWDLCASYPLVFGTAYAVLFHKKQAWTPESRILVNGASTAVSQCLIQICKSRLGIRSVVGTCSSSSVEYNKKAGFDVLIPYDQPGKMDKIREYVKEHGKFDLIFDSVGTSEYYPVIQELLKPIGEHSYYNTIAGDGKLKYQRSEQHYKDIIPYKDAIRIFNPWRKFNFSHSFCANESGAMELASIMIQKGQFTPVIDSAFSFKDFQKAIDRLKTNKAKGKVLVRVCED</sequence>
<evidence type="ECO:0000256" key="1">
    <source>
        <dbReference type="ARBA" id="ARBA00004502"/>
    </source>
</evidence>
<dbReference type="eggNOG" id="KOG1198">
    <property type="taxonomic scope" value="Eukaryota"/>
</dbReference>
<gene>
    <name evidence="4" type="primary">KNAG0A05250</name>
    <name evidence="4" type="ordered locus">KNAG_0A05250</name>
</gene>
<dbReference type="Proteomes" id="UP000006310">
    <property type="component" value="Chromosome 1"/>
</dbReference>
<keyword evidence="2" id="KW-0551">Lipid droplet</keyword>
<comment type="similarity">
    <text evidence="3">Belongs to the YIM1 family.</text>
</comment>
<dbReference type="RefSeq" id="XP_022462437.1">
    <property type="nucleotide sequence ID" value="XM_022609563.1"/>
</dbReference>
<dbReference type="OrthoDB" id="3509362at2759"/>
<dbReference type="Gene3D" id="3.40.50.720">
    <property type="entry name" value="NAD(P)-binding Rossmann-like Domain"/>
    <property type="match status" value="1"/>
</dbReference>
<dbReference type="SUPFAM" id="SSF51735">
    <property type="entry name" value="NAD(P)-binding Rossmann-fold domains"/>
    <property type="match status" value="1"/>
</dbReference>
<dbReference type="HOGENOM" id="CLU_026673_3_3_1"/>
<dbReference type="InterPro" id="IPR050700">
    <property type="entry name" value="YIM1/Zinc_Alcohol_DH_Fams"/>
</dbReference>
<dbReference type="PANTHER" id="PTHR11695">
    <property type="entry name" value="ALCOHOL DEHYDROGENASE RELATED"/>
    <property type="match status" value="1"/>
</dbReference>
<evidence type="ECO:0000256" key="2">
    <source>
        <dbReference type="ARBA" id="ARBA00022677"/>
    </source>
</evidence>
<dbReference type="OMA" id="GPLTYFT"/>
<proteinExistence type="inferred from homology"/>
<evidence type="ECO:0000256" key="3">
    <source>
        <dbReference type="ARBA" id="ARBA00038249"/>
    </source>
</evidence>
<dbReference type="AlphaFoldDB" id="J7S3U4"/>
<organism evidence="4 5">
    <name type="scientific">Huiozyma naganishii (strain ATCC MYA-139 / BCRC 22969 / CBS 8797 / KCTC 17520 / NBRC 10181 / NCYC 3082 / Yp74L-3)</name>
    <name type="common">Yeast</name>
    <name type="synonym">Kazachstania naganishii</name>
    <dbReference type="NCBI Taxonomy" id="1071383"/>
    <lineage>
        <taxon>Eukaryota</taxon>
        <taxon>Fungi</taxon>
        <taxon>Dikarya</taxon>
        <taxon>Ascomycota</taxon>
        <taxon>Saccharomycotina</taxon>
        <taxon>Saccharomycetes</taxon>
        <taxon>Saccharomycetales</taxon>
        <taxon>Saccharomycetaceae</taxon>
        <taxon>Huiozyma</taxon>
    </lineage>
</organism>
<dbReference type="KEGG" id="kng:KNAG_0A05250"/>
<reference evidence="4 5" key="1">
    <citation type="journal article" date="2011" name="Proc. Natl. Acad. Sci. U.S.A.">
        <title>Evolutionary erosion of yeast sex chromosomes by mating-type switching accidents.</title>
        <authorList>
            <person name="Gordon J.L."/>
            <person name="Armisen D."/>
            <person name="Proux-Wera E."/>
            <person name="Oheigeartaigh S.S."/>
            <person name="Byrne K.P."/>
            <person name="Wolfe K.H."/>
        </authorList>
    </citation>
    <scope>NUCLEOTIDE SEQUENCE [LARGE SCALE GENOMIC DNA]</scope>
    <source>
        <strain evidence="5">ATCC MYA-139 / BCRC 22969 / CBS 8797 / CCRC 22969 / KCTC 17520 / NBRC 10181 / NCYC 3082</strain>
    </source>
</reference>
<reference evidence="5" key="2">
    <citation type="submission" date="2012-08" db="EMBL/GenBank/DDBJ databases">
        <title>Genome sequence of Kazachstania naganishii.</title>
        <authorList>
            <person name="Gordon J.L."/>
            <person name="Armisen D."/>
            <person name="Proux-Wera E."/>
            <person name="OhEigeartaigh S.S."/>
            <person name="Byrne K.P."/>
            <person name="Wolfe K.H."/>
        </authorList>
    </citation>
    <scope>NUCLEOTIDE SEQUENCE [LARGE SCALE GENOMIC DNA]</scope>
    <source>
        <strain evidence="5">ATCC MYA-139 / BCRC 22969 / CBS 8797 / CCRC 22969 / KCTC 17520 / NBRC 10181 / NCYC 3082</strain>
    </source>
</reference>
<evidence type="ECO:0000313" key="4">
    <source>
        <dbReference type="EMBL" id="CCK68191.1"/>
    </source>
</evidence>
<dbReference type="InterPro" id="IPR011032">
    <property type="entry name" value="GroES-like_sf"/>
</dbReference>
<dbReference type="SUPFAM" id="SSF50129">
    <property type="entry name" value="GroES-like"/>
    <property type="match status" value="1"/>
</dbReference>
<dbReference type="GeneID" id="34523826"/>
<dbReference type="GO" id="GO:0005811">
    <property type="term" value="C:lipid droplet"/>
    <property type="evidence" value="ECO:0007669"/>
    <property type="project" value="UniProtKB-SubCell"/>
</dbReference>
<name>J7S3U4_HUIN7</name>
<dbReference type="GO" id="GO:0006974">
    <property type="term" value="P:DNA damage response"/>
    <property type="evidence" value="ECO:0007669"/>
    <property type="project" value="EnsemblFungi"/>
</dbReference>
<dbReference type="InterPro" id="IPR036291">
    <property type="entry name" value="NAD(P)-bd_dom_sf"/>
</dbReference>
<dbReference type="Pfam" id="PF13602">
    <property type="entry name" value="ADH_zinc_N_2"/>
    <property type="match status" value="1"/>
</dbReference>
<evidence type="ECO:0008006" key="6">
    <source>
        <dbReference type="Google" id="ProtNLM"/>
    </source>
</evidence>
<dbReference type="GO" id="GO:0018455">
    <property type="term" value="F:alcohol dehydrogenase [NAD(P)+] activity"/>
    <property type="evidence" value="ECO:0007669"/>
    <property type="project" value="EnsemblFungi"/>
</dbReference>
<protein>
    <recommendedName>
        <fullName evidence="6">Enoyl reductase (ER) domain-containing protein</fullName>
    </recommendedName>
</protein>
<evidence type="ECO:0000313" key="5">
    <source>
        <dbReference type="Proteomes" id="UP000006310"/>
    </source>
</evidence>
<dbReference type="GO" id="GO:0005739">
    <property type="term" value="C:mitochondrion"/>
    <property type="evidence" value="ECO:0007669"/>
    <property type="project" value="TreeGrafter"/>
</dbReference>
<dbReference type="PANTHER" id="PTHR11695:SF294">
    <property type="entry name" value="RETICULON-4-INTERACTING PROTEIN 1, MITOCHONDRIAL"/>
    <property type="match status" value="1"/>
</dbReference>
<comment type="subcellular location">
    <subcellularLocation>
        <location evidence="1">Lipid droplet</location>
    </subcellularLocation>
</comment>